<dbReference type="InterPro" id="IPR039421">
    <property type="entry name" value="Type_1_exporter"/>
</dbReference>
<feature type="transmembrane region" description="Helical" evidence="5">
    <location>
        <begin position="218"/>
        <end position="236"/>
    </location>
</feature>
<evidence type="ECO:0000259" key="6">
    <source>
        <dbReference type="PROSITE" id="PS50929"/>
    </source>
</evidence>
<feature type="domain" description="ABC transmembrane type-1" evidence="6">
    <location>
        <begin position="92"/>
        <end position="264"/>
    </location>
</feature>
<gene>
    <name evidence="7" type="ORF">GN244_ATG09443</name>
</gene>
<reference evidence="7" key="1">
    <citation type="submission" date="2020-04" db="EMBL/GenBank/DDBJ databases">
        <title>Hybrid Assembly of Korean Phytophthora infestans isolates.</title>
        <authorList>
            <person name="Prokchorchik M."/>
            <person name="Lee Y."/>
            <person name="Seo J."/>
            <person name="Cho J.-H."/>
            <person name="Park Y.-E."/>
            <person name="Jang D.-C."/>
            <person name="Im J.-S."/>
            <person name="Choi J.-G."/>
            <person name="Park H.-J."/>
            <person name="Lee G.-B."/>
            <person name="Lee Y.-G."/>
            <person name="Hong S.-Y."/>
            <person name="Cho K."/>
            <person name="Sohn K.H."/>
        </authorList>
    </citation>
    <scope>NUCLEOTIDE SEQUENCE</scope>
    <source>
        <strain evidence="7">KR_1_A1</strain>
    </source>
</reference>
<evidence type="ECO:0000256" key="1">
    <source>
        <dbReference type="ARBA" id="ARBA00004141"/>
    </source>
</evidence>
<dbReference type="InterPro" id="IPR036640">
    <property type="entry name" value="ABC1_TM_sf"/>
</dbReference>
<dbReference type="EMBL" id="WSZM01000194">
    <property type="protein sequence ID" value="KAF4038472.1"/>
    <property type="molecule type" value="Genomic_DNA"/>
</dbReference>
<evidence type="ECO:0000313" key="7">
    <source>
        <dbReference type="EMBL" id="KAF4038472.1"/>
    </source>
</evidence>
<keyword evidence="8" id="KW-1185">Reference proteome</keyword>
<keyword evidence="4 5" id="KW-0472">Membrane</keyword>
<feature type="transmembrane region" description="Helical" evidence="5">
    <location>
        <begin position="120"/>
        <end position="137"/>
    </location>
</feature>
<comment type="subcellular location">
    <subcellularLocation>
        <location evidence="1">Membrane</location>
        <topology evidence="1">Multi-pass membrane protein</topology>
    </subcellularLocation>
</comment>
<dbReference type="AlphaFoldDB" id="A0A833S244"/>
<accession>A0A833S244</accession>
<dbReference type="GO" id="GO:0005524">
    <property type="term" value="F:ATP binding"/>
    <property type="evidence" value="ECO:0007669"/>
    <property type="project" value="InterPro"/>
</dbReference>
<feature type="transmembrane region" description="Helical" evidence="5">
    <location>
        <begin position="143"/>
        <end position="160"/>
    </location>
</feature>
<dbReference type="GO" id="GO:0016020">
    <property type="term" value="C:membrane"/>
    <property type="evidence" value="ECO:0007669"/>
    <property type="project" value="UniProtKB-SubCell"/>
</dbReference>
<evidence type="ECO:0000256" key="4">
    <source>
        <dbReference type="ARBA" id="ARBA00023136"/>
    </source>
</evidence>
<evidence type="ECO:0000313" key="8">
    <source>
        <dbReference type="Proteomes" id="UP000602510"/>
    </source>
</evidence>
<dbReference type="Proteomes" id="UP000602510">
    <property type="component" value="Unassembled WGS sequence"/>
</dbReference>
<evidence type="ECO:0000256" key="3">
    <source>
        <dbReference type="ARBA" id="ARBA00022989"/>
    </source>
</evidence>
<dbReference type="PANTHER" id="PTHR24221">
    <property type="entry name" value="ATP-BINDING CASSETTE SUB-FAMILY B"/>
    <property type="match status" value="1"/>
</dbReference>
<feature type="transmembrane region" description="Helical" evidence="5">
    <location>
        <begin position="57"/>
        <end position="77"/>
    </location>
</feature>
<feature type="transmembrane region" description="Helical" evidence="5">
    <location>
        <begin position="242"/>
        <end position="263"/>
    </location>
</feature>
<feature type="transmembrane region" description="Helical" evidence="5">
    <location>
        <begin position="12"/>
        <end position="37"/>
    </location>
</feature>
<dbReference type="InterPro" id="IPR011527">
    <property type="entry name" value="ABC1_TM_dom"/>
</dbReference>
<dbReference type="GO" id="GO:0140359">
    <property type="term" value="F:ABC-type transporter activity"/>
    <property type="evidence" value="ECO:0007669"/>
    <property type="project" value="InterPro"/>
</dbReference>
<dbReference type="Gene3D" id="1.20.1560.10">
    <property type="entry name" value="ABC transporter type 1, transmembrane domain"/>
    <property type="match status" value="1"/>
</dbReference>
<evidence type="ECO:0000256" key="2">
    <source>
        <dbReference type="ARBA" id="ARBA00022692"/>
    </source>
</evidence>
<sequence length="277" mass="30252">MKQMAFPEWKFMALGGLGDVVYGVVYRVNGLLIGVSIKLYFETNKTKSEMLHDMRYFSMYLGILALVCCLAITMMNYGSYRLAARTRVVAYENSSGALISRLASDSAVLHSMTSENLSRVVVGVATTVIILALSFIYSWPMTLVMTVIVPLLVGCNFMHIKNMRGQVNAKTSNSADAAAGSLLSEAIDAIRTVASFGMGQLLTAKYWMAQTSRTSEQGVLFLSLALIFYVGGYWVTKGTVNFYDLFTIITVFMTGSFSSSMASQGSVDDEKAKARCG</sequence>
<keyword evidence="3 5" id="KW-1133">Transmembrane helix</keyword>
<organism evidence="7 8">
    <name type="scientific">Phytophthora infestans</name>
    <name type="common">Potato late blight agent</name>
    <name type="synonym">Botrytis infestans</name>
    <dbReference type="NCBI Taxonomy" id="4787"/>
    <lineage>
        <taxon>Eukaryota</taxon>
        <taxon>Sar</taxon>
        <taxon>Stramenopiles</taxon>
        <taxon>Oomycota</taxon>
        <taxon>Peronosporomycetes</taxon>
        <taxon>Peronosporales</taxon>
        <taxon>Peronosporaceae</taxon>
        <taxon>Phytophthora</taxon>
    </lineage>
</organism>
<dbReference type="PROSITE" id="PS50929">
    <property type="entry name" value="ABC_TM1F"/>
    <property type="match status" value="1"/>
</dbReference>
<proteinExistence type="predicted"/>
<evidence type="ECO:0000256" key="5">
    <source>
        <dbReference type="SAM" id="Phobius"/>
    </source>
</evidence>
<comment type="caution">
    <text evidence="7">The sequence shown here is derived from an EMBL/GenBank/DDBJ whole genome shotgun (WGS) entry which is preliminary data.</text>
</comment>
<protein>
    <submittedName>
        <fullName evidence="7">ABC transporter transmembrane region</fullName>
    </submittedName>
</protein>
<dbReference type="SUPFAM" id="SSF90123">
    <property type="entry name" value="ABC transporter transmembrane region"/>
    <property type="match status" value="1"/>
</dbReference>
<dbReference type="PANTHER" id="PTHR24221:SF620">
    <property type="entry name" value="ABC TRANSMEMBRANE TYPE-1 DOMAIN-CONTAINING PROTEIN"/>
    <property type="match status" value="1"/>
</dbReference>
<dbReference type="Pfam" id="PF00664">
    <property type="entry name" value="ABC_membrane"/>
    <property type="match status" value="1"/>
</dbReference>
<keyword evidence="2 5" id="KW-0812">Transmembrane</keyword>
<name>A0A833S244_PHYIN</name>